<reference evidence="6" key="1">
    <citation type="journal article" date="2015" name="Nature">
        <title>Complex archaea that bridge the gap between prokaryotes and eukaryotes.</title>
        <authorList>
            <person name="Spang A."/>
            <person name="Saw J.H."/>
            <person name="Jorgensen S.L."/>
            <person name="Zaremba-Niedzwiedzka K."/>
            <person name="Martijn J."/>
            <person name="Lind A.E."/>
            <person name="van Eijk R."/>
            <person name="Schleper C."/>
            <person name="Guy L."/>
            <person name="Ettema T.J."/>
        </authorList>
    </citation>
    <scope>NUCLEOTIDE SEQUENCE</scope>
</reference>
<protein>
    <recommendedName>
        <fullName evidence="5">RecA-like N-terminal domain-containing protein</fullName>
    </recommendedName>
</protein>
<dbReference type="InterPro" id="IPR049428">
    <property type="entry name" value="RecA-like_N"/>
</dbReference>
<dbReference type="GO" id="GO:0006281">
    <property type="term" value="P:DNA repair"/>
    <property type="evidence" value="ECO:0007669"/>
    <property type="project" value="InterPro"/>
</dbReference>
<dbReference type="AlphaFoldDB" id="A0A0F8XR56"/>
<sequence>KKHNDGKPFVIVVDSVTGAATEEMHAKEIGAAERVGQDAKAIRGGMRRVVPSLAETNVTLIMVNHATANITSNKYAKQSDSSGGHSIKLAATVRCAMKSSGWIKDKAEVERRLGQKISIKIEKLKNSTLEYPEIRDITLLNTIGFDTEDSLLSAGCKAGWIEHKKGARTYKLEDNEFIKAHWSTIVMQHGGTQAAYKEFIDWCIEDGSMLSWSQAIV</sequence>
<keyword evidence="3" id="KW-0067">ATP-binding</keyword>
<evidence type="ECO:0000256" key="2">
    <source>
        <dbReference type="ARBA" id="ARBA00022741"/>
    </source>
</evidence>
<dbReference type="GO" id="GO:0005524">
    <property type="term" value="F:ATP binding"/>
    <property type="evidence" value="ECO:0007669"/>
    <property type="project" value="UniProtKB-KW"/>
</dbReference>
<feature type="domain" description="RecA-like N-terminal" evidence="5">
    <location>
        <begin position="10"/>
        <end position="126"/>
    </location>
</feature>
<dbReference type="InterPro" id="IPR027417">
    <property type="entry name" value="P-loop_NTPase"/>
</dbReference>
<dbReference type="PANTHER" id="PTHR45900">
    <property type="entry name" value="RECA"/>
    <property type="match status" value="1"/>
</dbReference>
<keyword evidence="4" id="KW-0233">DNA recombination</keyword>
<accession>A0A0F8XR56</accession>
<dbReference type="EMBL" id="LAZR01057740">
    <property type="protein sequence ID" value="KKK71423.1"/>
    <property type="molecule type" value="Genomic_DNA"/>
</dbReference>
<evidence type="ECO:0000256" key="1">
    <source>
        <dbReference type="ARBA" id="ARBA00009391"/>
    </source>
</evidence>
<dbReference type="Pfam" id="PF00154">
    <property type="entry name" value="RecA_N"/>
    <property type="match status" value="1"/>
</dbReference>
<evidence type="ECO:0000313" key="6">
    <source>
        <dbReference type="EMBL" id="KKK71423.1"/>
    </source>
</evidence>
<comment type="caution">
    <text evidence="6">The sequence shown here is derived from an EMBL/GenBank/DDBJ whole genome shotgun (WGS) entry which is preliminary data.</text>
</comment>
<keyword evidence="2" id="KW-0547">Nucleotide-binding</keyword>
<comment type="similarity">
    <text evidence="1">Belongs to the RecA family.</text>
</comment>
<dbReference type="SUPFAM" id="SSF52540">
    <property type="entry name" value="P-loop containing nucleoside triphosphate hydrolases"/>
    <property type="match status" value="1"/>
</dbReference>
<organism evidence="6">
    <name type="scientific">marine sediment metagenome</name>
    <dbReference type="NCBI Taxonomy" id="412755"/>
    <lineage>
        <taxon>unclassified sequences</taxon>
        <taxon>metagenomes</taxon>
        <taxon>ecological metagenomes</taxon>
    </lineage>
</organism>
<dbReference type="GO" id="GO:0003697">
    <property type="term" value="F:single-stranded DNA binding"/>
    <property type="evidence" value="ECO:0007669"/>
    <property type="project" value="InterPro"/>
</dbReference>
<gene>
    <name evidence="6" type="ORF">LCGC14_2914050</name>
</gene>
<dbReference type="PRINTS" id="PR00142">
    <property type="entry name" value="RECA"/>
</dbReference>
<evidence type="ECO:0000259" key="5">
    <source>
        <dbReference type="Pfam" id="PF00154"/>
    </source>
</evidence>
<dbReference type="Gene3D" id="3.40.50.300">
    <property type="entry name" value="P-loop containing nucleotide triphosphate hydrolases"/>
    <property type="match status" value="1"/>
</dbReference>
<dbReference type="InterPro" id="IPR013765">
    <property type="entry name" value="DNA_recomb/repair_RecA"/>
</dbReference>
<proteinExistence type="inferred from homology"/>
<dbReference type="PANTHER" id="PTHR45900:SF1">
    <property type="entry name" value="MITOCHONDRIAL DNA REPAIR PROTEIN RECA HOMOLOG-RELATED"/>
    <property type="match status" value="1"/>
</dbReference>
<evidence type="ECO:0000256" key="4">
    <source>
        <dbReference type="ARBA" id="ARBA00023172"/>
    </source>
</evidence>
<evidence type="ECO:0000256" key="3">
    <source>
        <dbReference type="ARBA" id="ARBA00022840"/>
    </source>
</evidence>
<dbReference type="GO" id="GO:0006310">
    <property type="term" value="P:DNA recombination"/>
    <property type="evidence" value="ECO:0007669"/>
    <property type="project" value="UniProtKB-KW"/>
</dbReference>
<name>A0A0F8XR56_9ZZZZ</name>
<feature type="non-terminal residue" evidence="6">
    <location>
        <position position="1"/>
    </location>
</feature>